<keyword evidence="1" id="KW-0472">Membrane</keyword>
<accession>A0A4P9WAQ6</accession>
<dbReference type="Proteomes" id="UP000269721">
    <property type="component" value="Unassembled WGS sequence"/>
</dbReference>
<proteinExistence type="predicted"/>
<dbReference type="AlphaFoldDB" id="A0A4P9WAQ6"/>
<feature type="non-terminal residue" evidence="2">
    <location>
        <position position="69"/>
    </location>
</feature>
<keyword evidence="1" id="KW-0812">Transmembrane</keyword>
<feature type="transmembrane region" description="Helical" evidence="1">
    <location>
        <begin position="48"/>
        <end position="68"/>
    </location>
</feature>
<sequence length="69" mass="7624">MSLSFLPPWARSPAGSTPFTLDADLSAWDWSQLWRPDAFRWTVGKTPMADLAVVATAWALYAVTILGLQ</sequence>
<evidence type="ECO:0000313" key="2">
    <source>
        <dbReference type="EMBL" id="RKO89302.1"/>
    </source>
</evidence>
<gene>
    <name evidence="2" type="ORF">BDK51DRAFT_41002</name>
</gene>
<keyword evidence="3" id="KW-1185">Reference proteome</keyword>
<protein>
    <submittedName>
        <fullName evidence="2">Uncharacterized protein</fullName>
    </submittedName>
</protein>
<evidence type="ECO:0000256" key="1">
    <source>
        <dbReference type="SAM" id="Phobius"/>
    </source>
</evidence>
<organism evidence="2 3">
    <name type="scientific">Blyttiomyces helicus</name>
    <dbReference type="NCBI Taxonomy" id="388810"/>
    <lineage>
        <taxon>Eukaryota</taxon>
        <taxon>Fungi</taxon>
        <taxon>Fungi incertae sedis</taxon>
        <taxon>Chytridiomycota</taxon>
        <taxon>Chytridiomycota incertae sedis</taxon>
        <taxon>Chytridiomycetes</taxon>
        <taxon>Chytridiomycetes incertae sedis</taxon>
        <taxon>Blyttiomyces</taxon>
    </lineage>
</organism>
<reference evidence="3" key="1">
    <citation type="journal article" date="2018" name="Nat. Microbiol.">
        <title>Leveraging single-cell genomics to expand the fungal tree of life.</title>
        <authorList>
            <person name="Ahrendt S.R."/>
            <person name="Quandt C.A."/>
            <person name="Ciobanu D."/>
            <person name="Clum A."/>
            <person name="Salamov A."/>
            <person name="Andreopoulos B."/>
            <person name="Cheng J.F."/>
            <person name="Woyke T."/>
            <person name="Pelin A."/>
            <person name="Henrissat B."/>
            <person name="Reynolds N.K."/>
            <person name="Benny G.L."/>
            <person name="Smith M.E."/>
            <person name="James T.Y."/>
            <person name="Grigoriev I.V."/>
        </authorList>
    </citation>
    <scope>NUCLEOTIDE SEQUENCE [LARGE SCALE GENOMIC DNA]</scope>
</reference>
<evidence type="ECO:0000313" key="3">
    <source>
        <dbReference type="Proteomes" id="UP000269721"/>
    </source>
</evidence>
<name>A0A4P9WAQ6_9FUNG</name>
<dbReference type="EMBL" id="KZ996174">
    <property type="protein sequence ID" value="RKO89302.1"/>
    <property type="molecule type" value="Genomic_DNA"/>
</dbReference>
<keyword evidence="1" id="KW-1133">Transmembrane helix</keyword>